<dbReference type="InterPro" id="IPR038763">
    <property type="entry name" value="DHH_sf"/>
</dbReference>
<accession>A0A1F6CF58</accession>
<dbReference type="Gene3D" id="3.90.1640.30">
    <property type="match status" value="1"/>
</dbReference>
<dbReference type="PANTHER" id="PTHR30255">
    <property type="entry name" value="SINGLE-STRANDED-DNA-SPECIFIC EXONUCLEASE RECJ"/>
    <property type="match status" value="1"/>
</dbReference>
<gene>
    <name evidence="9" type="ORF">A2671_01270</name>
</gene>
<evidence type="ECO:0000313" key="9">
    <source>
        <dbReference type="EMBL" id="OGG47843.1"/>
    </source>
</evidence>
<dbReference type="Proteomes" id="UP000178344">
    <property type="component" value="Unassembled WGS sequence"/>
</dbReference>
<keyword evidence="4" id="KW-0378">Hydrolase</keyword>
<dbReference type="EMBL" id="MFKQ01000001">
    <property type="protein sequence ID" value="OGG47843.1"/>
    <property type="molecule type" value="Genomic_DNA"/>
</dbReference>
<dbReference type="GO" id="GO:0008409">
    <property type="term" value="F:5'-3' exonuclease activity"/>
    <property type="evidence" value="ECO:0007669"/>
    <property type="project" value="InterPro"/>
</dbReference>
<dbReference type="Pfam" id="PF02272">
    <property type="entry name" value="DHHA1"/>
    <property type="match status" value="1"/>
</dbReference>
<dbReference type="NCBIfam" id="TIGR00644">
    <property type="entry name" value="recJ"/>
    <property type="match status" value="1"/>
</dbReference>
<feature type="domain" description="DHHA1" evidence="7">
    <location>
        <begin position="350"/>
        <end position="428"/>
    </location>
</feature>
<dbReference type="InterPro" id="IPR003156">
    <property type="entry name" value="DHHA1_dom"/>
</dbReference>
<feature type="domain" description="RecJ OB" evidence="8">
    <location>
        <begin position="458"/>
        <end position="567"/>
    </location>
</feature>
<dbReference type="Pfam" id="PF01368">
    <property type="entry name" value="DHH"/>
    <property type="match status" value="1"/>
</dbReference>
<evidence type="ECO:0000256" key="4">
    <source>
        <dbReference type="ARBA" id="ARBA00022801"/>
    </source>
</evidence>
<sequence>MTLYELRPPFSPEMHDVLGSFPQLLRELLLHRGITNKDDAERFLKPDYVRDSHDPFLIKNMDVAVTRTLEALKRGEKVAIWSDYDCDGIPGAVLLHDFFKKIGANFVNYIPHRHEEGYGLNKIGIEELSGQGVTLMITVDSGITDIEPVLHAKKLGIDVIVTDHHLPGKTLPEAYAVLNSKQEGDQYPYKYLAGSGVAFKLIQALILRGSENGQITLPNGWEKWLLDMAGLATLADMVPLTGENRMLAYFGLLVLRKSPRLGLIKLCRKMRVRQRELTEDDVGFMVVPRINAASRMGVPFDAFRLLTTTDEVEADELSDHLNRINDERKGVVASMVKEIRKRMENRETNKVIVMGDPRWKPALLGLAANSLAEDYNRPVFLWGREGGNVIKGSCRSDGSVNVVELMRLRRELFIDFGGHAFSGGFSVIHEKIHILETELTLAFTELQVPSEEPSSVLLDGELALSEVNWSAWNTIAALGPYGEGNPKPIFLFPNVEIQSVKQFGKKSEHLELKLARSNQAPIPAIAFFTTPEQFECSLHIGAKVNLVGSIERSTFKNFPELRLRIEDII</sequence>
<keyword evidence="3" id="KW-0540">Nuclease</keyword>
<dbReference type="InterPro" id="IPR051673">
    <property type="entry name" value="SSDNA_exonuclease_RecJ"/>
</dbReference>
<evidence type="ECO:0000256" key="2">
    <source>
        <dbReference type="ARBA" id="ARBA00019841"/>
    </source>
</evidence>
<dbReference type="InterPro" id="IPR004610">
    <property type="entry name" value="RecJ"/>
</dbReference>
<dbReference type="Gene3D" id="2.40.50.460">
    <property type="match status" value="1"/>
</dbReference>
<dbReference type="PANTHER" id="PTHR30255:SF2">
    <property type="entry name" value="SINGLE-STRANDED-DNA-SPECIFIC EXONUCLEASE RECJ"/>
    <property type="match status" value="1"/>
</dbReference>
<dbReference type="AlphaFoldDB" id="A0A1F6CF58"/>
<dbReference type="SUPFAM" id="SSF64182">
    <property type="entry name" value="DHH phosphoesterases"/>
    <property type="match status" value="1"/>
</dbReference>
<dbReference type="GO" id="GO:0003676">
    <property type="term" value="F:nucleic acid binding"/>
    <property type="evidence" value="ECO:0007669"/>
    <property type="project" value="InterPro"/>
</dbReference>
<evidence type="ECO:0000256" key="5">
    <source>
        <dbReference type="ARBA" id="ARBA00022839"/>
    </source>
</evidence>
<dbReference type="GO" id="GO:0006310">
    <property type="term" value="P:DNA recombination"/>
    <property type="evidence" value="ECO:0007669"/>
    <property type="project" value="InterPro"/>
</dbReference>
<comment type="caution">
    <text evidence="9">The sequence shown here is derived from an EMBL/GenBank/DDBJ whole genome shotgun (WGS) entry which is preliminary data.</text>
</comment>
<proteinExistence type="inferred from homology"/>
<name>A0A1F6CF58_9BACT</name>
<evidence type="ECO:0000259" key="8">
    <source>
        <dbReference type="Pfam" id="PF17768"/>
    </source>
</evidence>
<dbReference type="Pfam" id="PF17768">
    <property type="entry name" value="RecJ_OB"/>
    <property type="match status" value="1"/>
</dbReference>
<dbReference type="GO" id="GO:0006281">
    <property type="term" value="P:DNA repair"/>
    <property type="evidence" value="ECO:0007669"/>
    <property type="project" value="InterPro"/>
</dbReference>
<protein>
    <recommendedName>
        <fullName evidence="2">Single-stranded-DNA-specific exonuclease RecJ</fullName>
    </recommendedName>
</protein>
<evidence type="ECO:0000313" key="10">
    <source>
        <dbReference type="Proteomes" id="UP000178344"/>
    </source>
</evidence>
<evidence type="ECO:0000256" key="3">
    <source>
        <dbReference type="ARBA" id="ARBA00022722"/>
    </source>
</evidence>
<evidence type="ECO:0000259" key="6">
    <source>
        <dbReference type="Pfam" id="PF01368"/>
    </source>
</evidence>
<comment type="similarity">
    <text evidence="1">Belongs to the RecJ family.</text>
</comment>
<reference evidence="9 10" key="1">
    <citation type="journal article" date="2016" name="Nat. Commun.">
        <title>Thousands of microbial genomes shed light on interconnected biogeochemical processes in an aquifer system.</title>
        <authorList>
            <person name="Anantharaman K."/>
            <person name="Brown C.T."/>
            <person name="Hug L.A."/>
            <person name="Sharon I."/>
            <person name="Castelle C.J."/>
            <person name="Probst A.J."/>
            <person name="Thomas B.C."/>
            <person name="Singh A."/>
            <person name="Wilkins M.J."/>
            <person name="Karaoz U."/>
            <person name="Brodie E.L."/>
            <person name="Williams K.H."/>
            <person name="Hubbard S.S."/>
            <person name="Banfield J.F."/>
        </authorList>
    </citation>
    <scope>NUCLEOTIDE SEQUENCE [LARGE SCALE GENOMIC DNA]</scope>
</reference>
<dbReference type="InterPro" id="IPR041122">
    <property type="entry name" value="RecJ_OB"/>
</dbReference>
<organism evidence="9 10">
    <name type="scientific">Candidatus Kaiserbacteria bacterium RIFCSPHIGHO2_01_FULL_49_13</name>
    <dbReference type="NCBI Taxonomy" id="1798477"/>
    <lineage>
        <taxon>Bacteria</taxon>
        <taxon>Candidatus Kaiseribacteriota</taxon>
    </lineage>
</organism>
<feature type="domain" description="DDH" evidence="6">
    <location>
        <begin position="77"/>
        <end position="209"/>
    </location>
</feature>
<keyword evidence="5 9" id="KW-0269">Exonuclease</keyword>
<evidence type="ECO:0000256" key="1">
    <source>
        <dbReference type="ARBA" id="ARBA00005915"/>
    </source>
</evidence>
<evidence type="ECO:0000259" key="7">
    <source>
        <dbReference type="Pfam" id="PF02272"/>
    </source>
</evidence>
<dbReference type="InterPro" id="IPR001667">
    <property type="entry name" value="DDH_dom"/>
</dbReference>